<dbReference type="SUPFAM" id="SSF53383">
    <property type="entry name" value="PLP-dependent transferases"/>
    <property type="match status" value="1"/>
</dbReference>
<gene>
    <name evidence="4" type="ORF">SAMN04488589_0952</name>
</gene>
<organism evidence="4 5">
    <name type="scientific">Methanolobus vulcani</name>
    <dbReference type="NCBI Taxonomy" id="38026"/>
    <lineage>
        <taxon>Archaea</taxon>
        <taxon>Methanobacteriati</taxon>
        <taxon>Methanobacteriota</taxon>
        <taxon>Stenosarchaea group</taxon>
        <taxon>Methanomicrobia</taxon>
        <taxon>Methanosarcinales</taxon>
        <taxon>Methanosarcinaceae</taxon>
        <taxon>Methanolobus</taxon>
    </lineage>
</organism>
<evidence type="ECO:0000256" key="1">
    <source>
        <dbReference type="ARBA" id="ARBA00022898"/>
    </source>
</evidence>
<proteinExistence type="inferred from homology"/>
<evidence type="ECO:0000256" key="3">
    <source>
        <dbReference type="RuleBase" id="RU004508"/>
    </source>
</evidence>
<comment type="caution">
    <text evidence="4">The sequence shown here is derived from an EMBL/GenBank/DDBJ whole genome shotgun (WGS) entry which is preliminary data.</text>
</comment>
<dbReference type="OrthoDB" id="10355at2157"/>
<dbReference type="GO" id="GO:0000271">
    <property type="term" value="P:polysaccharide biosynthetic process"/>
    <property type="evidence" value="ECO:0007669"/>
    <property type="project" value="TreeGrafter"/>
</dbReference>
<dbReference type="GO" id="GO:0030170">
    <property type="term" value="F:pyridoxal phosphate binding"/>
    <property type="evidence" value="ECO:0007669"/>
    <property type="project" value="UniProtKB-ARBA"/>
</dbReference>
<dbReference type="InterPro" id="IPR015424">
    <property type="entry name" value="PyrdxlP-dep_Trfase"/>
</dbReference>
<dbReference type="RefSeq" id="WP_091709115.1">
    <property type="nucleotide sequence ID" value="NZ_FNCA01000002.1"/>
</dbReference>
<keyword evidence="1 3" id="KW-0663">Pyridoxal phosphate</keyword>
<sequence>MHINLSEMYVDDEIKNTVNNVLDSGRYIKGEQLRSFEEEFSAFCGADYGIGVSSGTSAVLLTMMALGIKEGDEVIVPSHTFIATASPAKFMGATPVYVDIDPMTYTLDPEKLESVITDNTKAIIVVHLYGHPADMDKIMSIASKYDISVIEDACQSHAAEYKGKRTGSLGNMAAFSFFPSKNMTVAGDGGMVLTSDEELATKMSMLRDHGRTDKYLHEMLGLNLRMSELPASIGRVQLKHLPEWTKARRNVAEKYTSLLKGLVETPSEKDWAKHAYYVYTIQTDDRDGLQSHLNKNGISTGIYYPVPVHRQPCMEAGVCSLSETDACVDRILSLPMHPQLSDEEIEYIAEKVQEWVK</sequence>
<evidence type="ECO:0000256" key="2">
    <source>
        <dbReference type="ARBA" id="ARBA00037999"/>
    </source>
</evidence>
<dbReference type="Gene3D" id="3.90.1150.10">
    <property type="entry name" value="Aspartate Aminotransferase, domain 1"/>
    <property type="match status" value="1"/>
</dbReference>
<dbReference type="AlphaFoldDB" id="A0A7Z7FDT0"/>
<dbReference type="EMBL" id="FNCA01000002">
    <property type="protein sequence ID" value="SDF58346.1"/>
    <property type="molecule type" value="Genomic_DNA"/>
</dbReference>
<dbReference type="InterPro" id="IPR015421">
    <property type="entry name" value="PyrdxlP-dep_Trfase_major"/>
</dbReference>
<dbReference type="Gene3D" id="3.40.640.10">
    <property type="entry name" value="Type I PLP-dependent aspartate aminotransferase-like (Major domain)"/>
    <property type="match status" value="1"/>
</dbReference>
<dbReference type="CDD" id="cd00616">
    <property type="entry name" value="AHBA_syn"/>
    <property type="match status" value="1"/>
</dbReference>
<dbReference type="PIRSF" id="PIRSF000390">
    <property type="entry name" value="PLP_StrS"/>
    <property type="match status" value="1"/>
</dbReference>
<dbReference type="Proteomes" id="UP000199259">
    <property type="component" value="Unassembled WGS sequence"/>
</dbReference>
<dbReference type="FunFam" id="3.40.640.10:FF:000089">
    <property type="entry name" value="Aminotransferase, DegT/DnrJ/EryC1/StrS family"/>
    <property type="match status" value="1"/>
</dbReference>
<evidence type="ECO:0000313" key="4">
    <source>
        <dbReference type="EMBL" id="SDF58346.1"/>
    </source>
</evidence>
<dbReference type="PANTHER" id="PTHR30244">
    <property type="entry name" value="TRANSAMINASE"/>
    <property type="match status" value="1"/>
</dbReference>
<reference evidence="4 5" key="1">
    <citation type="submission" date="2016-10" db="EMBL/GenBank/DDBJ databases">
        <authorList>
            <person name="Varghese N."/>
            <person name="Submissions S."/>
        </authorList>
    </citation>
    <scope>NUCLEOTIDE SEQUENCE [LARGE SCALE GENOMIC DNA]</scope>
    <source>
        <strain evidence="4 5">PL 12/M</strain>
    </source>
</reference>
<dbReference type="InterPro" id="IPR000653">
    <property type="entry name" value="DegT/StrS_aminotransferase"/>
</dbReference>
<dbReference type="GO" id="GO:0008483">
    <property type="term" value="F:transaminase activity"/>
    <property type="evidence" value="ECO:0007669"/>
    <property type="project" value="TreeGrafter"/>
</dbReference>
<accession>A0A7Z7FDT0</accession>
<keyword evidence="5" id="KW-1185">Reference proteome</keyword>
<evidence type="ECO:0000313" key="5">
    <source>
        <dbReference type="Proteomes" id="UP000199259"/>
    </source>
</evidence>
<protein>
    <submittedName>
        <fullName evidence="4">dTDP-4-amino-4,6-dideoxygalactose transaminase</fullName>
    </submittedName>
</protein>
<dbReference type="InterPro" id="IPR015422">
    <property type="entry name" value="PyrdxlP-dep_Trfase_small"/>
</dbReference>
<dbReference type="PANTHER" id="PTHR30244:SF36">
    <property type="entry name" value="3-OXO-GLUCOSE-6-PHOSPHATE:GLUTAMATE AMINOTRANSFERASE"/>
    <property type="match status" value="1"/>
</dbReference>
<comment type="similarity">
    <text evidence="2 3">Belongs to the DegT/DnrJ/EryC1 family.</text>
</comment>
<name>A0A7Z7FDT0_9EURY</name>
<dbReference type="Pfam" id="PF01041">
    <property type="entry name" value="DegT_DnrJ_EryC1"/>
    <property type="match status" value="1"/>
</dbReference>